<dbReference type="AlphaFoldDB" id="A0A1B3B8D0"/>
<keyword evidence="1" id="KW-0175">Coiled coil</keyword>
<dbReference type="PANTHER" id="PTHR21666:SF270">
    <property type="entry name" value="MUREIN HYDROLASE ACTIVATOR ENVC"/>
    <property type="match status" value="1"/>
</dbReference>
<evidence type="ECO:0000313" key="4">
    <source>
        <dbReference type="Proteomes" id="UP000094147"/>
    </source>
</evidence>
<evidence type="ECO:0000259" key="2">
    <source>
        <dbReference type="Pfam" id="PF01551"/>
    </source>
</evidence>
<feature type="coiled-coil region" evidence="1">
    <location>
        <begin position="35"/>
        <end position="104"/>
    </location>
</feature>
<dbReference type="Gene3D" id="6.10.250.3150">
    <property type="match status" value="1"/>
</dbReference>
<reference evidence="4" key="1">
    <citation type="submission" date="2015-08" db="EMBL/GenBank/DDBJ databases">
        <authorList>
            <person name="Kim K.M."/>
        </authorList>
    </citation>
    <scope>NUCLEOTIDE SEQUENCE [LARGE SCALE GENOMIC DNA]</scope>
    <source>
        <strain evidence="4">KCTC 23892</strain>
    </source>
</reference>
<dbReference type="Pfam" id="PF01551">
    <property type="entry name" value="Peptidase_M23"/>
    <property type="match status" value="1"/>
</dbReference>
<organism evidence="3 4">
    <name type="scientific">Kangiella sediminilitoris</name>
    <dbReference type="NCBI Taxonomy" id="1144748"/>
    <lineage>
        <taxon>Bacteria</taxon>
        <taxon>Pseudomonadati</taxon>
        <taxon>Pseudomonadota</taxon>
        <taxon>Gammaproteobacteria</taxon>
        <taxon>Kangiellales</taxon>
        <taxon>Kangiellaceae</taxon>
        <taxon>Kangiella</taxon>
    </lineage>
</organism>
<accession>A0A1B3B8D0</accession>
<gene>
    <name evidence="3" type="ORF">KS2013_309</name>
</gene>
<dbReference type="KEGG" id="ksd:KS2013_309"/>
<dbReference type="PANTHER" id="PTHR21666">
    <property type="entry name" value="PEPTIDASE-RELATED"/>
    <property type="match status" value="1"/>
</dbReference>
<evidence type="ECO:0000313" key="3">
    <source>
        <dbReference type="EMBL" id="AOE49035.1"/>
    </source>
</evidence>
<protein>
    <submittedName>
        <fullName evidence="3">Peptidase M23</fullName>
    </submittedName>
</protein>
<feature type="coiled-coil region" evidence="1">
    <location>
        <begin position="158"/>
        <end position="251"/>
    </location>
</feature>
<dbReference type="GO" id="GO:0004222">
    <property type="term" value="F:metalloendopeptidase activity"/>
    <property type="evidence" value="ECO:0007669"/>
    <property type="project" value="TreeGrafter"/>
</dbReference>
<dbReference type="STRING" id="1144748.KS2013_309"/>
<dbReference type="FunFam" id="2.70.70.10:FF:000003">
    <property type="entry name" value="Murein hydrolase activator EnvC"/>
    <property type="match status" value="1"/>
</dbReference>
<name>A0A1B3B8D0_9GAMM</name>
<dbReference type="SUPFAM" id="SSF51261">
    <property type="entry name" value="Duplicated hybrid motif"/>
    <property type="match status" value="1"/>
</dbReference>
<proteinExistence type="predicted"/>
<dbReference type="Proteomes" id="UP000094147">
    <property type="component" value="Chromosome"/>
</dbReference>
<dbReference type="CDD" id="cd12797">
    <property type="entry name" value="M23_peptidase"/>
    <property type="match status" value="1"/>
</dbReference>
<dbReference type="InterPro" id="IPR050570">
    <property type="entry name" value="Cell_wall_metabolism_enzyme"/>
</dbReference>
<dbReference type="PATRIC" id="fig|1144748.3.peg.314"/>
<dbReference type="InterPro" id="IPR011055">
    <property type="entry name" value="Dup_hybrid_motif"/>
</dbReference>
<dbReference type="EMBL" id="CP012418">
    <property type="protein sequence ID" value="AOE49035.1"/>
    <property type="molecule type" value="Genomic_DNA"/>
</dbReference>
<dbReference type="InterPro" id="IPR016047">
    <property type="entry name" value="M23ase_b-sheet_dom"/>
</dbReference>
<evidence type="ECO:0000256" key="1">
    <source>
        <dbReference type="SAM" id="Coils"/>
    </source>
</evidence>
<keyword evidence="4" id="KW-1185">Reference proteome</keyword>
<dbReference type="Gene3D" id="2.70.70.10">
    <property type="entry name" value="Glucose Permease (Domain IIA)"/>
    <property type="match status" value="1"/>
</dbReference>
<sequence>MMPPSRTIQRQAIYLVASIFLLLLYSFATPAAQDKAQAEKELKILKAAISEIQEELEDNLAQQSQAQQKIKSIDKKLAEVTSQLRQTKKRITQANNKLQSLEVEQTEKIALREKQRQRLASQLRSAYIAGRQEYVKLLLNQEDPAKVSRMLEYYRYLNQARIDDIEELQQTLQRLQTIEQDIQSTLITLSDLEEAQVVQQKEQQELKKEQQVALNQLKESYSSQNSRLEKLRKDEQELAKVIRSIEKTLRQFAPKQSLAGLSKFKNKLQWPVKGSVLHRYGSNKLGNRLKWNGILIGSKEGDPVHAIHHGQVVFADWLRGYGLVVIVDHGKGYLSLYGQNQTLMKSPGDWVEAGEPVATSGGSGGSGQSGLYFEIRYNGRPQNPVAWIR</sequence>
<feature type="domain" description="M23ase beta-sheet core" evidence="2">
    <location>
        <begin position="291"/>
        <end position="384"/>
    </location>
</feature>